<dbReference type="Proteomes" id="UP000266673">
    <property type="component" value="Unassembled WGS sequence"/>
</dbReference>
<protein>
    <submittedName>
        <fullName evidence="1">Uncharacterized protein</fullName>
    </submittedName>
</protein>
<reference evidence="1 2" key="1">
    <citation type="submission" date="2018-06" db="EMBL/GenBank/DDBJ databases">
        <title>Comparative genomics reveals the genomic features of Rhizophagus irregularis, R. cerebriforme, R. diaphanum and Gigaspora rosea, and their symbiotic lifestyle signature.</title>
        <authorList>
            <person name="Morin E."/>
            <person name="San Clemente H."/>
            <person name="Chen E.C.H."/>
            <person name="De La Providencia I."/>
            <person name="Hainaut M."/>
            <person name="Kuo A."/>
            <person name="Kohler A."/>
            <person name="Murat C."/>
            <person name="Tang N."/>
            <person name="Roy S."/>
            <person name="Loubradou J."/>
            <person name="Henrissat B."/>
            <person name="Grigoriev I.V."/>
            <person name="Corradi N."/>
            <person name="Roux C."/>
            <person name="Martin F.M."/>
        </authorList>
    </citation>
    <scope>NUCLEOTIDE SEQUENCE [LARGE SCALE GENOMIC DNA]</scope>
    <source>
        <strain evidence="1 2">DAOM 194757</strain>
    </source>
</reference>
<comment type="caution">
    <text evidence="1">The sequence shown here is derived from an EMBL/GenBank/DDBJ whole genome shotgun (WGS) entry which is preliminary data.</text>
</comment>
<gene>
    <name evidence="1" type="ORF">C2G38_1616000</name>
</gene>
<proteinExistence type="predicted"/>
<dbReference type="EMBL" id="QKWP01000786">
    <property type="protein sequence ID" value="RIB14903.1"/>
    <property type="molecule type" value="Genomic_DNA"/>
</dbReference>
<organism evidence="1 2">
    <name type="scientific">Gigaspora rosea</name>
    <dbReference type="NCBI Taxonomy" id="44941"/>
    <lineage>
        <taxon>Eukaryota</taxon>
        <taxon>Fungi</taxon>
        <taxon>Fungi incertae sedis</taxon>
        <taxon>Mucoromycota</taxon>
        <taxon>Glomeromycotina</taxon>
        <taxon>Glomeromycetes</taxon>
        <taxon>Diversisporales</taxon>
        <taxon>Gigasporaceae</taxon>
        <taxon>Gigaspora</taxon>
    </lineage>
</organism>
<name>A0A397V4M7_9GLOM</name>
<accession>A0A397V4M7</accession>
<sequence>MVSCILYTFHKNYPFNLLNNFQIYFFVHIIKDNNRNLKTRHDKQKEWNQTYPKICKIFINISMIAPNLVGASNICSCILSLLICSYPSLLLVNIGNIGAYFKIVKNS</sequence>
<evidence type="ECO:0000313" key="2">
    <source>
        <dbReference type="Proteomes" id="UP000266673"/>
    </source>
</evidence>
<evidence type="ECO:0000313" key="1">
    <source>
        <dbReference type="EMBL" id="RIB14903.1"/>
    </source>
</evidence>
<dbReference type="AlphaFoldDB" id="A0A397V4M7"/>
<keyword evidence="2" id="KW-1185">Reference proteome</keyword>